<evidence type="ECO:0000313" key="2">
    <source>
        <dbReference type="Proteomes" id="UP000245992"/>
    </source>
</evidence>
<dbReference type="EMBL" id="AZSP01000077">
    <property type="protein sequence ID" value="PVE12548.1"/>
    <property type="molecule type" value="Genomic_DNA"/>
</dbReference>
<gene>
    <name evidence="1" type="ORF">Y717_32210</name>
</gene>
<evidence type="ECO:0000313" key="1">
    <source>
        <dbReference type="EMBL" id="PVE12548.1"/>
    </source>
</evidence>
<organism evidence="1 2">
    <name type="scientific">Streptomyces scopuliridis RB72</name>
    <dbReference type="NCBI Taxonomy" id="1440053"/>
    <lineage>
        <taxon>Bacteria</taxon>
        <taxon>Bacillati</taxon>
        <taxon>Actinomycetota</taxon>
        <taxon>Actinomycetes</taxon>
        <taxon>Kitasatosporales</taxon>
        <taxon>Streptomycetaceae</taxon>
        <taxon>Streptomyces</taxon>
    </lineage>
</organism>
<dbReference type="Proteomes" id="UP000245992">
    <property type="component" value="Unassembled WGS sequence"/>
</dbReference>
<reference evidence="1 2" key="1">
    <citation type="submission" date="2013-12" db="EMBL/GenBank/DDBJ databases">
        <title>Annotated genome of Streptomyces scopuliridis.</title>
        <authorList>
            <person name="Olson J.B."/>
        </authorList>
    </citation>
    <scope>NUCLEOTIDE SEQUENCE [LARGE SCALE GENOMIC DNA]</scope>
    <source>
        <strain evidence="1 2">RB72</strain>
    </source>
</reference>
<protein>
    <submittedName>
        <fullName evidence="1">Uncharacterized protein</fullName>
    </submittedName>
</protein>
<keyword evidence="2" id="KW-1185">Reference proteome</keyword>
<dbReference type="STRING" id="1440053.GCA_000718095_00871"/>
<name>A0A2T7TBQ8_9ACTN</name>
<comment type="caution">
    <text evidence="1">The sequence shown here is derived from an EMBL/GenBank/DDBJ whole genome shotgun (WGS) entry which is preliminary data.</text>
</comment>
<dbReference type="RefSeq" id="WP_157848406.1">
    <property type="nucleotide sequence ID" value="NZ_AZSP01000077.1"/>
</dbReference>
<accession>A0A2T7TBQ8</accession>
<proteinExistence type="predicted"/>
<sequence length="52" mass="5811">MREQRSPELAVRGAGGRRDAHGLARWFVSAAVTDDDTDRTRAAIDEVFVLLR</sequence>
<dbReference type="AlphaFoldDB" id="A0A2T7TBQ8"/>